<dbReference type="AlphaFoldDB" id="A0A1I7YHR7"/>
<dbReference type="WBParaSite" id="L893_g16465.t1">
    <property type="protein sequence ID" value="L893_g16465.t1"/>
    <property type="gene ID" value="L893_g16465"/>
</dbReference>
<evidence type="ECO:0000313" key="2">
    <source>
        <dbReference type="WBParaSite" id="L893_g16465.t1"/>
    </source>
</evidence>
<evidence type="ECO:0000313" key="1">
    <source>
        <dbReference type="Proteomes" id="UP000095287"/>
    </source>
</evidence>
<dbReference type="Proteomes" id="UP000095287">
    <property type="component" value="Unplaced"/>
</dbReference>
<organism evidence="1 2">
    <name type="scientific">Steinernema glaseri</name>
    <dbReference type="NCBI Taxonomy" id="37863"/>
    <lineage>
        <taxon>Eukaryota</taxon>
        <taxon>Metazoa</taxon>
        <taxon>Ecdysozoa</taxon>
        <taxon>Nematoda</taxon>
        <taxon>Chromadorea</taxon>
        <taxon>Rhabditida</taxon>
        <taxon>Tylenchina</taxon>
        <taxon>Panagrolaimomorpha</taxon>
        <taxon>Strongyloidoidea</taxon>
        <taxon>Steinernematidae</taxon>
        <taxon>Steinernema</taxon>
    </lineage>
</organism>
<reference evidence="2" key="1">
    <citation type="submission" date="2016-11" db="UniProtKB">
        <authorList>
            <consortium name="WormBaseParasite"/>
        </authorList>
    </citation>
    <scope>IDENTIFICATION</scope>
</reference>
<name>A0A1I7YHR7_9BILA</name>
<accession>A0A1I7YHR7</accession>
<protein>
    <submittedName>
        <fullName evidence="2">RRM domain-containing protein</fullName>
    </submittedName>
</protein>
<sequence>MGLQTPPWNHAFNPAPPGFFDHRSGFNLNILSPGVQPTRNDIPGTVIQAQRLPTVPQQGPSLNARLLLMLNGPLTAQQVLRSLYG</sequence>
<proteinExistence type="predicted"/>
<keyword evidence="1" id="KW-1185">Reference proteome</keyword>